<comment type="subcellular location">
    <subcellularLocation>
        <location evidence="10">Cell membrane</location>
        <topology evidence="10">Peripheral membrane protein</topology>
        <orientation evidence="10">Cytoplasmic side</orientation>
    </subcellularLocation>
</comment>
<organism evidence="13 14">
    <name type="scientific">Candidatus Aquicultor primus</name>
    <dbReference type="NCBI Taxonomy" id="1797195"/>
    <lineage>
        <taxon>Bacteria</taxon>
        <taxon>Bacillati</taxon>
        <taxon>Actinomycetota</taxon>
        <taxon>Candidatus Aquicultoria</taxon>
        <taxon>Candidatus Aquicultorales</taxon>
        <taxon>Candidatus Aquicultoraceae</taxon>
        <taxon>Candidatus Aquicultor</taxon>
    </lineage>
</organism>
<dbReference type="InterPro" id="IPR006009">
    <property type="entry name" value="GlcNAc_MurG"/>
</dbReference>
<feature type="binding site" evidence="10">
    <location>
        <position position="255"/>
    </location>
    <ligand>
        <name>UDP-N-acetyl-alpha-D-glucosamine</name>
        <dbReference type="ChEBI" id="CHEBI:57705"/>
    </ligand>
</feature>
<evidence type="ECO:0000256" key="4">
    <source>
        <dbReference type="ARBA" id="ARBA00022679"/>
    </source>
</evidence>
<accession>A0A1F2UPI0</accession>
<keyword evidence="9 10" id="KW-0961">Cell wall biogenesis/degradation</keyword>
<evidence type="ECO:0000259" key="11">
    <source>
        <dbReference type="Pfam" id="PF03033"/>
    </source>
</evidence>
<dbReference type="SUPFAM" id="SSF53756">
    <property type="entry name" value="UDP-Glycosyltransferase/glycogen phosphorylase"/>
    <property type="match status" value="1"/>
</dbReference>
<comment type="caution">
    <text evidence="13">The sequence shown here is derived from an EMBL/GenBank/DDBJ whole genome shotgun (WGS) entry which is preliminary data.</text>
</comment>
<dbReference type="PANTHER" id="PTHR21015:SF22">
    <property type="entry name" value="GLYCOSYLTRANSFERASE"/>
    <property type="match status" value="1"/>
</dbReference>
<evidence type="ECO:0000256" key="6">
    <source>
        <dbReference type="ARBA" id="ARBA00022984"/>
    </source>
</evidence>
<reference evidence="13 14" key="1">
    <citation type="journal article" date="2016" name="Nat. Commun.">
        <title>Thousands of microbial genomes shed light on interconnected biogeochemical processes in an aquifer system.</title>
        <authorList>
            <person name="Anantharaman K."/>
            <person name="Brown C.T."/>
            <person name="Hug L.A."/>
            <person name="Sharon I."/>
            <person name="Castelle C.J."/>
            <person name="Probst A.J."/>
            <person name="Thomas B.C."/>
            <person name="Singh A."/>
            <person name="Wilkins M.J."/>
            <person name="Karaoz U."/>
            <person name="Brodie E.L."/>
            <person name="Williams K.H."/>
            <person name="Hubbard S.S."/>
            <person name="Banfield J.F."/>
        </authorList>
    </citation>
    <scope>NUCLEOTIDE SEQUENCE [LARGE SCALE GENOMIC DNA]</scope>
</reference>
<keyword evidence="1 10" id="KW-1003">Cell membrane</keyword>
<feature type="binding site" evidence="10">
    <location>
        <position position="300"/>
    </location>
    <ligand>
        <name>UDP-N-acetyl-alpha-D-glucosamine</name>
        <dbReference type="ChEBI" id="CHEBI:57705"/>
    </ligand>
</feature>
<feature type="domain" description="Glycosyltransferase family 28 N-terminal" evidence="11">
    <location>
        <begin position="3"/>
        <end position="142"/>
    </location>
</feature>
<gene>
    <name evidence="10" type="primary">murG</name>
    <name evidence="13" type="ORF">A2074_06725</name>
</gene>
<evidence type="ECO:0000256" key="5">
    <source>
        <dbReference type="ARBA" id="ARBA00022960"/>
    </source>
</evidence>
<dbReference type="GO" id="GO:0050511">
    <property type="term" value="F:undecaprenyldiphospho-muramoylpentapeptide beta-N-acetylglucosaminyltransferase activity"/>
    <property type="evidence" value="ECO:0007669"/>
    <property type="project" value="UniProtKB-UniRule"/>
</dbReference>
<keyword evidence="7 10" id="KW-0472">Membrane</keyword>
<dbReference type="GO" id="GO:0051991">
    <property type="term" value="F:UDP-N-acetyl-D-glucosamine:N-acetylmuramoyl-L-alanyl-D-glutamyl-meso-2,6-diaminopimelyl-D-alanyl-D-alanine-diphosphoundecaprenol 4-beta-N-acetylglucosaminlytransferase activity"/>
    <property type="evidence" value="ECO:0007669"/>
    <property type="project" value="RHEA"/>
</dbReference>
<comment type="caution">
    <text evidence="10">Lacks conserved residue(s) required for the propagation of feature annotation.</text>
</comment>
<feature type="binding site" evidence="10">
    <location>
        <begin position="10"/>
        <end position="12"/>
    </location>
    <ligand>
        <name>UDP-N-acetyl-alpha-D-glucosamine</name>
        <dbReference type="ChEBI" id="CHEBI:57705"/>
    </ligand>
</feature>
<dbReference type="GO" id="GO:0005886">
    <property type="term" value="C:plasma membrane"/>
    <property type="evidence" value="ECO:0007669"/>
    <property type="project" value="UniProtKB-SubCell"/>
</dbReference>
<dbReference type="EC" id="2.4.1.227" evidence="10"/>
<comment type="catalytic activity">
    <reaction evidence="10">
        <text>di-trans,octa-cis-undecaprenyl diphospho-N-acetyl-alpha-D-muramoyl-L-alanyl-D-glutamyl-meso-2,6-diaminopimeloyl-D-alanyl-D-alanine + UDP-N-acetyl-alpha-D-glucosamine = di-trans,octa-cis-undecaprenyl diphospho-[N-acetyl-alpha-D-glucosaminyl-(1-&gt;4)]-N-acetyl-alpha-D-muramoyl-L-alanyl-D-glutamyl-meso-2,6-diaminopimeloyl-D-alanyl-D-alanine + UDP + H(+)</text>
        <dbReference type="Rhea" id="RHEA:31227"/>
        <dbReference type="ChEBI" id="CHEBI:15378"/>
        <dbReference type="ChEBI" id="CHEBI:57705"/>
        <dbReference type="ChEBI" id="CHEBI:58223"/>
        <dbReference type="ChEBI" id="CHEBI:61387"/>
        <dbReference type="ChEBI" id="CHEBI:61388"/>
        <dbReference type="EC" id="2.4.1.227"/>
    </reaction>
</comment>
<evidence type="ECO:0000313" key="14">
    <source>
        <dbReference type="Proteomes" id="UP000178086"/>
    </source>
</evidence>
<protein>
    <recommendedName>
        <fullName evidence="10">UDP-N-acetylglucosamine--N-acetylmuramyl-(pentapeptide) pyrophosphoryl-undecaprenol N-acetylglucosamine transferase</fullName>
        <ecNumber evidence="10">2.4.1.227</ecNumber>
    </recommendedName>
    <alternativeName>
        <fullName evidence="10">Undecaprenyl-PP-MurNAc-pentapeptide-UDPGlcNAc GlcNAc transferase</fullName>
    </alternativeName>
</protein>
<evidence type="ECO:0000256" key="2">
    <source>
        <dbReference type="ARBA" id="ARBA00022618"/>
    </source>
</evidence>
<keyword evidence="8 10" id="KW-0131">Cell cycle</keyword>
<name>A0A1F2UPI0_9ACTN</name>
<dbReference type="InterPro" id="IPR004276">
    <property type="entry name" value="GlycoTrans_28_N"/>
</dbReference>
<proteinExistence type="inferred from homology"/>
<dbReference type="EMBL" id="MELI01000029">
    <property type="protein sequence ID" value="OFW34854.1"/>
    <property type="molecule type" value="Genomic_DNA"/>
</dbReference>
<dbReference type="Pfam" id="PF03033">
    <property type="entry name" value="Glyco_transf_28"/>
    <property type="match status" value="1"/>
</dbReference>
<dbReference type="Pfam" id="PF04101">
    <property type="entry name" value="Glyco_tran_28_C"/>
    <property type="match status" value="1"/>
</dbReference>
<dbReference type="GO" id="GO:0005975">
    <property type="term" value="P:carbohydrate metabolic process"/>
    <property type="evidence" value="ECO:0007669"/>
    <property type="project" value="InterPro"/>
</dbReference>
<dbReference type="UniPathway" id="UPA00219"/>
<evidence type="ECO:0000313" key="13">
    <source>
        <dbReference type="EMBL" id="OFW34854.1"/>
    </source>
</evidence>
<evidence type="ECO:0000256" key="3">
    <source>
        <dbReference type="ARBA" id="ARBA00022676"/>
    </source>
</evidence>
<keyword evidence="2 10" id="KW-0132">Cell division</keyword>
<dbReference type="PANTHER" id="PTHR21015">
    <property type="entry name" value="UDP-N-ACETYLGLUCOSAMINE--N-ACETYLMURAMYL-(PENTAPEPTIDE) PYROPHOSPHORYL-UNDECAPRENOL N-ACETYLGLUCOSAMINE TRANSFERASE 1"/>
    <property type="match status" value="1"/>
</dbReference>
<dbReference type="HAMAP" id="MF_00033">
    <property type="entry name" value="MurG"/>
    <property type="match status" value="1"/>
</dbReference>
<keyword evidence="5 10" id="KW-0133">Cell shape</keyword>
<dbReference type="AlphaFoldDB" id="A0A1F2UPI0"/>
<evidence type="ECO:0000259" key="12">
    <source>
        <dbReference type="Pfam" id="PF04101"/>
    </source>
</evidence>
<evidence type="ECO:0000256" key="7">
    <source>
        <dbReference type="ARBA" id="ARBA00023136"/>
    </source>
</evidence>
<evidence type="ECO:0000256" key="9">
    <source>
        <dbReference type="ARBA" id="ARBA00023316"/>
    </source>
</evidence>
<feature type="domain" description="Glycosyl transferase family 28 C-terminal" evidence="12">
    <location>
        <begin position="189"/>
        <end position="358"/>
    </location>
</feature>
<sequence>MRVIISGGGTAGHVYPGLALAAALQRAKKDLEILFVGTSAGLEATLVPQAGYDFKAIEAKGLPRKPSFKAFGTFLSAGKGTIEAANLLRRFKPDIVVGMGAYVSLPVVGAAVLLHVPTVVHEQNALPGLVNRVLGRVASAVAVSYPDMEEYFPRGKRVEVTGNPIRREILDAHRETAIKALGLDEKRKTLLVFGGSRGAQKINEAIVEAYDTWRHNDSLQIVHATGKINYELVKRAIEDIQRGDDSLRYEALPYIDDMSIAYAGSDLLVCRSGATTIAEITAKGLPAILIPYPYATDNHQEKNALSLKDTGAAEVILDRVLSGDALREMVDSLLSDEERLRAMRESSLTFGKPDADENLAALVFEISEMNSPTKVAD</sequence>
<evidence type="ECO:0000256" key="8">
    <source>
        <dbReference type="ARBA" id="ARBA00023306"/>
    </source>
</evidence>
<comment type="pathway">
    <text evidence="10">Cell wall biogenesis; peptidoglycan biosynthesis.</text>
</comment>
<feature type="binding site" evidence="10">
    <location>
        <position position="124"/>
    </location>
    <ligand>
        <name>UDP-N-acetyl-alpha-D-glucosamine</name>
        <dbReference type="ChEBI" id="CHEBI:57705"/>
    </ligand>
</feature>
<comment type="function">
    <text evidence="10">Cell wall formation. Catalyzes the transfer of a GlcNAc subunit on undecaprenyl-pyrophosphoryl-MurNAc-pentapeptide (lipid intermediate I) to form undecaprenyl-pyrophosphoryl-MurNAc-(pentapeptide)GlcNAc (lipid intermediate II).</text>
</comment>
<keyword evidence="4 10" id="KW-0808">Transferase</keyword>
<dbReference type="GO" id="GO:0009252">
    <property type="term" value="P:peptidoglycan biosynthetic process"/>
    <property type="evidence" value="ECO:0007669"/>
    <property type="project" value="UniProtKB-UniRule"/>
</dbReference>
<feature type="binding site" evidence="10">
    <location>
        <position position="196"/>
    </location>
    <ligand>
        <name>UDP-N-acetyl-alpha-D-glucosamine</name>
        <dbReference type="ChEBI" id="CHEBI:57705"/>
    </ligand>
</feature>
<dbReference type="NCBIfam" id="TIGR01133">
    <property type="entry name" value="murG"/>
    <property type="match status" value="1"/>
</dbReference>
<comment type="similarity">
    <text evidence="10">Belongs to the glycosyltransferase 28 family. MurG subfamily.</text>
</comment>
<dbReference type="Proteomes" id="UP000178086">
    <property type="component" value="Unassembled WGS sequence"/>
</dbReference>
<dbReference type="GO" id="GO:0071555">
    <property type="term" value="P:cell wall organization"/>
    <property type="evidence" value="ECO:0007669"/>
    <property type="project" value="UniProtKB-KW"/>
</dbReference>
<keyword evidence="6 10" id="KW-0573">Peptidoglycan synthesis</keyword>
<evidence type="ECO:0000256" key="10">
    <source>
        <dbReference type="HAMAP-Rule" id="MF_00033"/>
    </source>
</evidence>
<keyword evidence="3 10" id="KW-0328">Glycosyltransferase</keyword>
<dbReference type="InterPro" id="IPR007235">
    <property type="entry name" value="Glyco_trans_28_C"/>
</dbReference>
<dbReference type="Gene3D" id="3.40.50.2000">
    <property type="entry name" value="Glycogen Phosphorylase B"/>
    <property type="match status" value="2"/>
</dbReference>
<dbReference type="CDD" id="cd03785">
    <property type="entry name" value="GT28_MurG"/>
    <property type="match status" value="1"/>
</dbReference>
<dbReference type="GO" id="GO:0008360">
    <property type="term" value="P:regulation of cell shape"/>
    <property type="evidence" value="ECO:0007669"/>
    <property type="project" value="UniProtKB-KW"/>
</dbReference>
<dbReference type="GO" id="GO:0051301">
    <property type="term" value="P:cell division"/>
    <property type="evidence" value="ECO:0007669"/>
    <property type="project" value="UniProtKB-KW"/>
</dbReference>
<evidence type="ECO:0000256" key="1">
    <source>
        <dbReference type="ARBA" id="ARBA00022475"/>
    </source>
</evidence>
<feature type="binding site" evidence="10">
    <location>
        <position position="166"/>
    </location>
    <ligand>
        <name>UDP-N-acetyl-alpha-D-glucosamine</name>
        <dbReference type="ChEBI" id="CHEBI:57705"/>
    </ligand>
</feature>